<evidence type="ECO:0000313" key="3">
    <source>
        <dbReference type="Proteomes" id="UP001196413"/>
    </source>
</evidence>
<feature type="region of interest" description="Disordered" evidence="1">
    <location>
        <begin position="81"/>
        <end position="119"/>
    </location>
</feature>
<keyword evidence="3" id="KW-1185">Reference proteome</keyword>
<proteinExistence type="predicted"/>
<name>A0AAD5QT26_PARTN</name>
<dbReference type="InterPro" id="IPR027417">
    <property type="entry name" value="P-loop_NTPase"/>
</dbReference>
<feature type="compositionally biased region" description="Polar residues" evidence="1">
    <location>
        <begin position="81"/>
        <end position="99"/>
    </location>
</feature>
<dbReference type="EMBL" id="JAHQIW010004790">
    <property type="protein sequence ID" value="KAJ1363703.1"/>
    <property type="molecule type" value="Genomic_DNA"/>
</dbReference>
<comment type="caution">
    <text evidence="2">The sequence shown here is derived from an EMBL/GenBank/DDBJ whole genome shotgun (WGS) entry which is preliminary data.</text>
</comment>
<reference evidence="2" key="1">
    <citation type="submission" date="2021-06" db="EMBL/GenBank/DDBJ databases">
        <title>Parelaphostrongylus tenuis whole genome reference sequence.</title>
        <authorList>
            <person name="Garwood T.J."/>
            <person name="Larsen P.A."/>
            <person name="Fountain-Jones N.M."/>
            <person name="Garbe J.R."/>
            <person name="Macchietto M.G."/>
            <person name="Kania S.A."/>
            <person name="Gerhold R.W."/>
            <person name="Richards J.E."/>
            <person name="Wolf T.M."/>
        </authorList>
    </citation>
    <scope>NUCLEOTIDE SEQUENCE</scope>
    <source>
        <strain evidence="2">MNPRO001-30</strain>
        <tissue evidence="2">Meninges</tissue>
    </source>
</reference>
<evidence type="ECO:0000256" key="1">
    <source>
        <dbReference type="SAM" id="MobiDB-lite"/>
    </source>
</evidence>
<dbReference type="AlphaFoldDB" id="A0AAD5QT26"/>
<organism evidence="2 3">
    <name type="scientific">Parelaphostrongylus tenuis</name>
    <name type="common">Meningeal worm</name>
    <dbReference type="NCBI Taxonomy" id="148309"/>
    <lineage>
        <taxon>Eukaryota</taxon>
        <taxon>Metazoa</taxon>
        <taxon>Ecdysozoa</taxon>
        <taxon>Nematoda</taxon>
        <taxon>Chromadorea</taxon>
        <taxon>Rhabditida</taxon>
        <taxon>Rhabditina</taxon>
        <taxon>Rhabditomorpha</taxon>
        <taxon>Strongyloidea</taxon>
        <taxon>Metastrongylidae</taxon>
        <taxon>Parelaphostrongylus</taxon>
    </lineage>
</organism>
<gene>
    <name evidence="2" type="ORF">KIN20_023619</name>
</gene>
<evidence type="ECO:0000313" key="2">
    <source>
        <dbReference type="EMBL" id="KAJ1363703.1"/>
    </source>
</evidence>
<sequence>MAPSARETSERGATYGFVYGVSGPGINLAGYFRDNVSNVAMIPDSTLRWAEALRETSGMHYKDCFLRSGTPCCRVNSSIRKQSNVGHHQRSHGGSSISTFIHEVQGSCQRRRRENQEEI</sequence>
<dbReference type="Gene3D" id="3.40.50.300">
    <property type="entry name" value="P-loop containing nucleotide triphosphate hydrolases"/>
    <property type="match status" value="1"/>
</dbReference>
<accession>A0AAD5QT26</accession>
<protein>
    <submittedName>
        <fullName evidence="2">Uncharacterized protein</fullName>
    </submittedName>
</protein>
<dbReference type="Proteomes" id="UP001196413">
    <property type="component" value="Unassembled WGS sequence"/>
</dbReference>